<dbReference type="InterPro" id="IPR003488">
    <property type="entry name" value="DprA"/>
</dbReference>
<feature type="domain" description="Helix-hairpin-helix DNA-binding motif class 1" evidence="2">
    <location>
        <begin position="11"/>
        <end position="30"/>
    </location>
</feature>
<dbReference type="KEGG" id="alus:STSP2_02882"/>
<keyword evidence="4" id="KW-1185">Reference proteome</keyword>
<accession>A0A1U9NPG1</accession>
<dbReference type="GO" id="GO:0006281">
    <property type="term" value="P:DNA repair"/>
    <property type="evidence" value="ECO:0007669"/>
    <property type="project" value="InterPro"/>
</dbReference>
<feature type="domain" description="Helix-hairpin-helix DNA-binding motif class 1" evidence="2">
    <location>
        <begin position="43"/>
        <end position="62"/>
    </location>
</feature>
<dbReference type="Pfam" id="PF14520">
    <property type="entry name" value="HHH_5"/>
    <property type="match status" value="1"/>
</dbReference>
<dbReference type="SUPFAM" id="SSF102405">
    <property type="entry name" value="MCP/YpsA-like"/>
    <property type="match status" value="1"/>
</dbReference>
<proteinExistence type="inferred from homology"/>
<dbReference type="EMBL" id="CP019791">
    <property type="protein sequence ID" value="AQT69687.1"/>
    <property type="molecule type" value="Genomic_DNA"/>
</dbReference>
<dbReference type="PANTHER" id="PTHR43022">
    <property type="entry name" value="PROTEIN SMF"/>
    <property type="match status" value="1"/>
</dbReference>
<dbReference type="SMART" id="SM00278">
    <property type="entry name" value="HhH1"/>
    <property type="match status" value="2"/>
</dbReference>
<evidence type="ECO:0000313" key="3">
    <source>
        <dbReference type="EMBL" id="AQT69687.1"/>
    </source>
</evidence>
<dbReference type="AlphaFoldDB" id="A0A1U9NPG1"/>
<dbReference type="Gene3D" id="3.40.50.450">
    <property type="match status" value="1"/>
</dbReference>
<dbReference type="InterPro" id="IPR041614">
    <property type="entry name" value="DprA_WH"/>
</dbReference>
<organism evidence="3 4">
    <name type="scientific">Anaerohalosphaera lusitana</name>
    <dbReference type="NCBI Taxonomy" id="1936003"/>
    <lineage>
        <taxon>Bacteria</taxon>
        <taxon>Pseudomonadati</taxon>
        <taxon>Planctomycetota</taxon>
        <taxon>Phycisphaerae</taxon>
        <taxon>Sedimentisphaerales</taxon>
        <taxon>Anaerohalosphaeraceae</taxon>
        <taxon>Anaerohalosphaera</taxon>
    </lineage>
</organism>
<gene>
    <name evidence="3" type="ORF">STSP2_02882</name>
</gene>
<comment type="similarity">
    <text evidence="1">Belongs to the DprA/Smf family.</text>
</comment>
<dbReference type="GO" id="GO:0003677">
    <property type="term" value="F:DNA binding"/>
    <property type="evidence" value="ECO:0007669"/>
    <property type="project" value="InterPro"/>
</dbReference>
<sequence>MNHSEGVENWLRLVRADGVGPKTFIRLRKHFGTVEDVLGASVHQLTKVEGVGPKTANAIRGSIDNFNAGKELELADKLGVTVITIDDARYPMALKETYDPPPVLYVKGEFARSDSLAVAIVGSRGCSIYGKEQAERFAHVLASSGFTIVSGLARGIDTAAHRGALAAGGRTIAVQGCGLGNVFPPENRKLFELICGRASDGNKKTYVGDANGPGGGNGAVISELPLGFEPLSQNFPARNRIIAGLVMGVIVIEAAARSGALITAKQALTNNREVMAVPGRIDSPRSKGSNGLIKEGARLVDSVEDVMETLGYVGEGLKGHVSACETKTKGKVETPLFDAARLNLSDGEKAVLGSFDGEPVHVEEVIRACGRGAGEVNSALISLRLKGLVKQLPGNVFVKK</sequence>
<dbReference type="InterPro" id="IPR057666">
    <property type="entry name" value="DrpA_SLOG"/>
</dbReference>
<dbReference type="Proteomes" id="UP000189674">
    <property type="component" value="Chromosome"/>
</dbReference>
<dbReference type="Gene3D" id="1.10.10.10">
    <property type="entry name" value="Winged helix-like DNA-binding domain superfamily/Winged helix DNA-binding domain"/>
    <property type="match status" value="1"/>
</dbReference>
<reference evidence="4" key="1">
    <citation type="submission" date="2017-02" db="EMBL/GenBank/DDBJ databases">
        <title>Comparative genomics and description of representatives of a novel lineage of planctomycetes thriving in anoxic sediments.</title>
        <authorList>
            <person name="Spring S."/>
            <person name="Bunk B."/>
            <person name="Sproer C."/>
        </authorList>
    </citation>
    <scope>NUCLEOTIDE SEQUENCE [LARGE SCALE GENOMIC DNA]</scope>
    <source>
        <strain evidence="4">ST-NAGAB-D1</strain>
    </source>
</reference>
<dbReference type="STRING" id="1936003.STSP2_02882"/>
<evidence type="ECO:0000313" key="4">
    <source>
        <dbReference type="Proteomes" id="UP000189674"/>
    </source>
</evidence>
<name>A0A1U9NPG1_9BACT</name>
<evidence type="ECO:0000259" key="2">
    <source>
        <dbReference type="SMART" id="SM00278"/>
    </source>
</evidence>
<dbReference type="OrthoDB" id="9785707at2"/>
<dbReference type="InterPro" id="IPR003583">
    <property type="entry name" value="Hlx-hairpin-Hlx_DNA-bd_motif"/>
</dbReference>
<dbReference type="RefSeq" id="WP_146663351.1">
    <property type="nucleotide sequence ID" value="NZ_CP019791.1"/>
</dbReference>
<dbReference type="InterPro" id="IPR036388">
    <property type="entry name" value="WH-like_DNA-bd_sf"/>
</dbReference>
<dbReference type="SUPFAM" id="SSF47781">
    <property type="entry name" value="RuvA domain 2-like"/>
    <property type="match status" value="1"/>
</dbReference>
<evidence type="ECO:0000256" key="1">
    <source>
        <dbReference type="ARBA" id="ARBA00006525"/>
    </source>
</evidence>
<dbReference type="Pfam" id="PF17782">
    <property type="entry name" value="WHD_DprA"/>
    <property type="match status" value="1"/>
</dbReference>
<dbReference type="PANTHER" id="PTHR43022:SF1">
    <property type="entry name" value="PROTEIN SMF"/>
    <property type="match status" value="1"/>
</dbReference>
<dbReference type="InterPro" id="IPR010994">
    <property type="entry name" value="RuvA_2-like"/>
</dbReference>
<dbReference type="Pfam" id="PF02481">
    <property type="entry name" value="DNA_processg_A"/>
    <property type="match status" value="2"/>
</dbReference>
<dbReference type="GO" id="GO:0009294">
    <property type="term" value="P:DNA-mediated transformation"/>
    <property type="evidence" value="ECO:0007669"/>
    <property type="project" value="InterPro"/>
</dbReference>
<protein>
    <submittedName>
        <fullName evidence="3">Hef nuclease</fullName>
    </submittedName>
</protein>